<evidence type="ECO:0000256" key="9">
    <source>
        <dbReference type="ARBA" id="ARBA00022884"/>
    </source>
</evidence>
<gene>
    <name evidence="16" type="ORF">OJAG_37770</name>
</gene>
<evidence type="ECO:0000256" key="12">
    <source>
        <dbReference type="ARBA" id="ARBA00048418"/>
    </source>
</evidence>
<evidence type="ECO:0000256" key="1">
    <source>
        <dbReference type="ARBA" id="ARBA00001946"/>
    </source>
</evidence>
<dbReference type="InterPro" id="IPR024026">
    <property type="entry name" value="3'-RNA_MeTfrase_Hen1_bac"/>
</dbReference>
<keyword evidence="6" id="KW-0949">S-adenosyl-L-methionine</keyword>
<keyword evidence="16" id="KW-0830">Ubiquinone</keyword>
<dbReference type="EMBL" id="LRIE01000085">
    <property type="protein sequence ID" value="KZM33458.1"/>
    <property type="molecule type" value="Genomic_DNA"/>
</dbReference>
<dbReference type="InterPro" id="IPR013217">
    <property type="entry name" value="Methyltransf_12"/>
</dbReference>
<evidence type="ECO:0000256" key="13">
    <source>
        <dbReference type="SAM" id="MobiDB-lite"/>
    </source>
</evidence>
<name>A0A161YCW2_9CELL</name>
<feature type="compositionally biased region" description="Acidic residues" evidence="13">
    <location>
        <begin position="285"/>
        <end position="298"/>
    </location>
</feature>
<reference evidence="16 17" key="1">
    <citation type="submission" date="2016-01" db="EMBL/GenBank/DDBJ databases">
        <title>Genome sequence of Oerskovia enterophila VJag, an agar and cellulose degrading bacterium.</title>
        <authorList>
            <person name="Poehlein A."/>
            <person name="Jag V."/>
            <person name="Bengelsdorf F."/>
            <person name="Duerre P."/>
            <person name="Daniel R."/>
        </authorList>
    </citation>
    <scope>NUCLEOTIDE SEQUENCE [LARGE SCALE GENOMIC DNA]</scope>
    <source>
        <strain evidence="16 17">VJag</strain>
    </source>
</reference>
<evidence type="ECO:0000313" key="17">
    <source>
        <dbReference type="Proteomes" id="UP000076447"/>
    </source>
</evidence>
<sequence>MLVTLTTTAGAPAGIALPRIAPPGDAAPAMPVKGTPALPMTDATDLGYLLHKHPARAQSFDLPVGTAHVFYPEADTARCTVALLLEVDPVGIVRNKRFGGRDAFSLAQYVNDRPYAASSMLAVALGAVFRTAMTGRCDSRQALADSSIPLEIHVPALPCRGGARLAERLFGPLGWTVDATSEPLDPTVPEWGDSRYVDLRLTGTVRLADALHHLYVLLPVLDDAKHYWVTGDEVDKLLRAGEGWLAEHPERDQIMHRYLAHQRRYVEDATDRLVTLDGGPLPVDADADADAGAEEAPAEGDVPAAGSDAVGTRSPTLARQRAEAVVAALHEVGARSVVDLGCGEGALLRLLVADRRFTRLLGTDVAARELERAATRLRLEDASDAERERVQLVQSSLTYRDERIAGFDAAVLMEVIEHVDPPRLGALERVVFAEARPGTVVVTTPNVEYNALYPTLEEHGHRHTDHRFEWTRAELQAWAGGVAHRHGYAVTFRDVGPEDVGPRGLGSPTQMALFTRSTEAGA</sequence>
<evidence type="ECO:0000256" key="11">
    <source>
        <dbReference type="ARBA" id="ARBA00035025"/>
    </source>
</evidence>
<evidence type="ECO:0000256" key="7">
    <source>
        <dbReference type="ARBA" id="ARBA00022723"/>
    </source>
</evidence>
<dbReference type="Gene3D" id="3.30.1610.20">
    <property type="entry name" value="Hen1, N-terminal domain"/>
    <property type="match status" value="1"/>
</dbReference>
<comment type="cofactor">
    <cofactor evidence="1">
        <name>Mg(2+)</name>
        <dbReference type="ChEBI" id="CHEBI:18420"/>
    </cofactor>
</comment>
<organism evidence="16 17">
    <name type="scientific">Oerskovia enterophila</name>
    <dbReference type="NCBI Taxonomy" id="43678"/>
    <lineage>
        <taxon>Bacteria</taxon>
        <taxon>Bacillati</taxon>
        <taxon>Actinomycetota</taxon>
        <taxon>Actinomycetes</taxon>
        <taxon>Micrococcales</taxon>
        <taxon>Cellulomonadaceae</taxon>
        <taxon>Oerskovia</taxon>
    </lineage>
</organism>
<dbReference type="GO" id="GO:0046872">
    <property type="term" value="F:metal ion binding"/>
    <property type="evidence" value="ECO:0007669"/>
    <property type="project" value="UniProtKB-KW"/>
</dbReference>
<dbReference type="Pfam" id="PF12623">
    <property type="entry name" value="Hen1_L"/>
    <property type="match status" value="1"/>
</dbReference>
<dbReference type="InterPro" id="IPR024740">
    <property type="entry name" value="Hen1_N"/>
</dbReference>
<dbReference type="GO" id="GO:0031047">
    <property type="term" value="P:regulatory ncRNA-mediated gene silencing"/>
    <property type="evidence" value="ECO:0007669"/>
    <property type="project" value="UniProtKB-KW"/>
</dbReference>
<protein>
    <recommendedName>
        <fullName evidence="3">Small RNA 2'-O-methyltransferase</fullName>
        <ecNumber evidence="11">2.1.1.386</ecNumber>
    </recommendedName>
</protein>
<keyword evidence="4 16" id="KW-0489">Methyltransferase</keyword>
<dbReference type="EC" id="2.1.1.386" evidence="11"/>
<dbReference type="PATRIC" id="fig|43678.3.peg.3946"/>
<evidence type="ECO:0000256" key="4">
    <source>
        <dbReference type="ARBA" id="ARBA00022603"/>
    </source>
</evidence>
<dbReference type="InterPro" id="IPR029063">
    <property type="entry name" value="SAM-dependent_MTases_sf"/>
</dbReference>
<keyword evidence="7" id="KW-0479">Metal-binding</keyword>
<feature type="region of interest" description="Disordered" evidence="13">
    <location>
        <begin position="284"/>
        <end position="311"/>
    </location>
</feature>
<dbReference type="Gene3D" id="3.40.50.150">
    <property type="entry name" value="Vaccinia Virus protein VP39"/>
    <property type="match status" value="1"/>
</dbReference>
<evidence type="ECO:0000259" key="15">
    <source>
        <dbReference type="Pfam" id="PF12623"/>
    </source>
</evidence>
<dbReference type="CDD" id="cd02440">
    <property type="entry name" value="AdoMet_MTases"/>
    <property type="match status" value="1"/>
</dbReference>
<comment type="catalytic activity">
    <reaction evidence="12">
        <text>small RNA 3'-end nucleotide + S-adenosyl-L-methionine = small RNA 3'-end 2'-O-methylnucleotide + S-adenosyl-L-homocysteine + H(+)</text>
        <dbReference type="Rhea" id="RHEA:37887"/>
        <dbReference type="Rhea" id="RHEA-COMP:10415"/>
        <dbReference type="Rhea" id="RHEA-COMP:10416"/>
        <dbReference type="ChEBI" id="CHEBI:15378"/>
        <dbReference type="ChEBI" id="CHEBI:57856"/>
        <dbReference type="ChEBI" id="CHEBI:59789"/>
        <dbReference type="ChEBI" id="CHEBI:74896"/>
        <dbReference type="ChEBI" id="CHEBI:74898"/>
        <dbReference type="EC" id="2.1.1.386"/>
    </reaction>
</comment>
<feature type="domain" description="Hen1 N-terminal" evidence="15">
    <location>
        <begin position="41"/>
        <end position="273"/>
    </location>
</feature>
<evidence type="ECO:0000259" key="14">
    <source>
        <dbReference type="Pfam" id="PF08242"/>
    </source>
</evidence>
<keyword evidence="9" id="KW-0694">RNA-binding</keyword>
<evidence type="ECO:0000313" key="16">
    <source>
        <dbReference type="EMBL" id="KZM33458.1"/>
    </source>
</evidence>
<comment type="caution">
    <text evidence="16">The sequence shown here is derived from an EMBL/GenBank/DDBJ whole genome shotgun (WGS) entry which is preliminary data.</text>
</comment>
<dbReference type="GO" id="GO:0090486">
    <property type="term" value="F:small RNA 2'-O-methyltransferase activity"/>
    <property type="evidence" value="ECO:0007669"/>
    <property type="project" value="UniProtKB-EC"/>
</dbReference>
<dbReference type="Pfam" id="PF08242">
    <property type="entry name" value="Methyltransf_12"/>
    <property type="match status" value="1"/>
</dbReference>
<keyword evidence="8" id="KW-0460">Magnesium</keyword>
<evidence type="ECO:0000256" key="2">
    <source>
        <dbReference type="ARBA" id="ARBA00009026"/>
    </source>
</evidence>
<dbReference type="InterPro" id="IPR038546">
    <property type="entry name" value="Hen1_N_sf"/>
</dbReference>
<feature type="domain" description="Methyltransferase type 12" evidence="14">
    <location>
        <begin position="338"/>
        <end position="431"/>
    </location>
</feature>
<keyword evidence="10" id="KW-0943">RNA-mediated gene silencing</keyword>
<dbReference type="Proteomes" id="UP000076447">
    <property type="component" value="Unassembled WGS sequence"/>
</dbReference>
<dbReference type="PANTHER" id="PTHR21404">
    <property type="entry name" value="HEN1"/>
    <property type="match status" value="1"/>
</dbReference>
<dbReference type="GO" id="GO:0001510">
    <property type="term" value="P:RNA methylation"/>
    <property type="evidence" value="ECO:0007669"/>
    <property type="project" value="InterPro"/>
</dbReference>
<dbReference type="PANTHER" id="PTHR21404:SF3">
    <property type="entry name" value="SMALL RNA 2'-O-METHYLTRANSFERASE"/>
    <property type="match status" value="1"/>
</dbReference>
<dbReference type="AlphaFoldDB" id="A0A161YCW2"/>
<dbReference type="NCBIfam" id="TIGR04074">
    <property type="entry name" value="bacter_Hen1"/>
    <property type="match status" value="1"/>
</dbReference>
<accession>A0A161YCW2</accession>
<evidence type="ECO:0000256" key="8">
    <source>
        <dbReference type="ARBA" id="ARBA00022842"/>
    </source>
</evidence>
<proteinExistence type="inferred from homology"/>
<evidence type="ECO:0000256" key="6">
    <source>
        <dbReference type="ARBA" id="ARBA00022691"/>
    </source>
</evidence>
<keyword evidence="5 16" id="KW-0808">Transferase</keyword>
<evidence type="ECO:0000256" key="10">
    <source>
        <dbReference type="ARBA" id="ARBA00023158"/>
    </source>
</evidence>
<evidence type="ECO:0000256" key="5">
    <source>
        <dbReference type="ARBA" id="ARBA00022679"/>
    </source>
</evidence>
<evidence type="ECO:0000256" key="3">
    <source>
        <dbReference type="ARBA" id="ARBA00021330"/>
    </source>
</evidence>
<comment type="similarity">
    <text evidence="2">Belongs to the methyltransferase superfamily. HEN1 family.</text>
</comment>
<dbReference type="STRING" id="43678.OJAG_37770"/>
<dbReference type="GO" id="GO:0003723">
    <property type="term" value="F:RNA binding"/>
    <property type="evidence" value="ECO:0007669"/>
    <property type="project" value="UniProtKB-KW"/>
</dbReference>
<dbReference type="SUPFAM" id="SSF53335">
    <property type="entry name" value="S-adenosyl-L-methionine-dependent methyltransferases"/>
    <property type="match status" value="1"/>
</dbReference>
<dbReference type="InterPro" id="IPR026610">
    <property type="entry name" value="Hen1"/>
</dbReference>